<keyword evidence="5" id="KW-1185">Reference proteome</keyword>
<evidence type="ECO:0000313" key="5">
    <source>
        <dbReference type="Proteomes" id="UP000548476"/>
    </source>
</evidence>
<feature type="domain" description="Glycosyltransferase subfamily 4-like N-terminal" evidence="3">
    <location>
        <begin position="25"/>
        <end position="180"/>
    </location>
</feature>
<dbReference type="SUPFAM" id="SSF53756">
    <property type="entry name" value="UDP-Glycosyltransferase/glycogen phosphorylase"/>
    <property type="match status" value="1"/>
</dbReference>
<dbReference type="EMBL" id="JACHGT010000020">
    <property type="protein sequence ID" value="MBB6039212.1"/>
    <property type="molecule type" value="Genomic_DNA"/>
</dbReference>
<dbReference type="PANTHER" id="PTHR12526">
    <property type="entry name" value="GLYCOSYLTRANSFERASE"/>
    <property type="match status" value="1"/>
</dbReference>
<protein>
    <submittedName>
        <fullName evidence="4">Glycosyltransferase involved in cell wall biosynthesis</fullName>
    </submittedName>
</protein>
<dbReference type="Pfam" id="PF13692">
    <property type="entry name" value="Glyco_trans_1_4"/>
    <property type="match status" value="1"/>
</dbReference>
<dbReference type="AlphaFoldDB" id="A0A841G0B2"/>
<sequence length="411" mass="45710">MSSPRSVRRPLRILMVVVTDYRTDARVRRQAEALVNRGDHVTVLALQVGEKPETGVVNGVRVVELPIRKYRGASAGAYLKLYGRFSWRALRWASKHRREFDLVQAHSMPETLVFCGLPQRLRGLPVLLDVHDLTSKTFEEKFASRPALLNSVRASERASMRFSTEVITANEPYAELLRGLTKTRVTSVLNCPDDAIFQPREWREWRADGEFVAGYHGLIAERQGVFQAVDAVALLRDEMPGLKLRIRGAGDDAPRLHEHIAKHDVADRVHFDDTPIAVTDLPTELGELHLGLVPHQIGPLTQDILPNKIMEYAGVGVPIVSFRNPTVARYFDEQAVVFADPADGPGLAKAITAVARDQAAARARSEHTLGLMTERMWSRQRATYFEVIDRMCGVREGADAGEDVGETAGVG</sequence>
<dbReference type="PANTHER" id="PTHR12526:SF510">
    <property type="entry name" value="D-INOSITOL 3-PHOSPHATE GLYCOSYLTRANSFERASE"/>
    <property type="match status" value="1"/>
</dbReference>
<dbReference type="Proteomes" id="UP000548476">
    <property type="component" value="Unassembled WGS sequence"/>
</dbReference>
<dbReference type="RefSeq" id="WP_184792296.1">
    <property type="nucleotide sequence ID" value="NZ_BONT01000050.1"/>
</dbReference>
<comment type="caution">
    <text evidence="4">The sequence shown here is derived from an EMBL/GenBank/DDBJ whole genome shotgun (WGS) entry which is preliminary data.</text>
</comment>
<dbReference type="Gene3D" id="3.40.50.2000">
    <property type="entry name" value="Glycogen Phosphorylase B"/>
    <property type="match status" value="2"/>
</dbReference>
<evidence type="ECO:0000256" key="1">
    <source>
        <dbReference type="ARBA" id="ARBA00022676"/>
    </source>
</evidence>
<evidence type="ECO:0000313" key="4">
    <source>
        <dbReference type="EMBL" id="MBB6039212.1"/>
    </source>
</evidence>
<gene>
    <name evidence="4" type="ORF">HNR73_007103</name>
</gene>
<organism evidence="4 5">
    <name type="scientific">Phytomonospora endophytica</name>
    <dbReference type="NCBI Taxonomy" id="714109"/>
    <lineage>
        <taxon>Bacteria</taxon>
        <taxon>Bacillati</taxon>
        <taxon>Actinomycetota</taxon>
        <taxon>Actinomycetes</taxon>
        <taxon>Micromonosporales</taxon>
        <taxon>Micromonosporaceae</taxon>
        <taxon>Phytomonospora</taxon>
    </lineage>
</organism>
<dbReference type="InterPro" id="IPR028098">
    <property type="entry name" value="Glyco_trans_4-like_N"/>
</dbReference>
<dbReference type="GO" id="GO:0016757">
    <property type="term" value="F:glycosyltransferase activity"/>
    <property type="evidence" value="ECO:0007669"/>
    <property type="project" value="UniProtKB-KW"/>
</dbReference>
<reference evidence="4 5" key="1">
    <citation type="submission" date="2020-08" db="EMBL/GenBank/DDBJ databases">
        <title>Genomic Encyclopedia of Type Strains, Phase IV (KMG-IV): sequencing the most valuable type-strain genomes for metagenomic binning, comparative biology and taxonomic classification.</title>
        <authorList>
            <person name="Goeker M."/>
        </authorList>
    </citation>
    <scope>NUCLEOTIDE SEQUENCE [LARGE SCALE GENOMIC DNA]</scope>
    <source>
        <strain evidence="4 5">YIM 65646</strain>
    </source>
</reference>
<evidence type="ECO:0000256" key="2">
    <source>
        <dbReference type="ARBA" id="ARBA00022679"/>
    </source>
</evidence>
<proteinExistence type="predicted"/>
<name>A0A841G0B2_9ACTN</name>
<accession>A0A841G0B2</accession>
<keyword evidence="2 4" id="KW-0808">Transferase</keyword>
<dbReference type="Pfam" id="PF13579">
    <property type="entry name" value="Glyco_trans_4_4"/>
    <property type="match status" value="1"/>
</dbReference>
<keyword evidence="1" id="KW-0328">Glycosyltransferase</keyword>
<evidence type="ECO:0000259" key="3">
    <source>
        <dbReference type="Pfam" id="PF13579"/>
    </source>
</evidence>